<comment type="caution">
    <text evidence="3">The sequence shown here is derived from an EMBL/GenBank/DDBJ whole genome shotgun (WGS) entry which is preliminary data.</text>
</comment>
<dbReference type="GO" id="GO:0071949">
    <property type="term" value="F:FAD binding"/>
    <property type="evidence" value="ECO:0007669"/>
    <property type="project" value="InterPro"/>
</dbReference>
<dbReference type="InterPro" id="IPR054715">
    <property type="entry name" value="GGR_cat"/>
</dbReference>
<dbReference type="InterPro" id="IPR002938">
    <property type="entry name" value="FAD-bd"/>
</dbReference>
<sequence>MKYDVLVVGAGPAGATAAYLLARGGARVLMVDTRKEPGVPVQCAEFVPLQLRSLFPEFFPPEVTAQKVCNMTHFTPWGEVFSMKSEGFVLHRDRFDGNIVHLARKAGAELRMRTRFVGFSEGKALLKDLRSGTCHRIGVGFVVGADGARSAVAKLSGEATERFLPTAQITLPLREKLADLLIFFRDYIPGGYGWIFPKGSHANVGVGVDPRYPVRVGEVLDRFVGEVKALGLVHGSGVRRSGGWIPAEGMKRPLRGNFMLVGDAGGFCHPITGGGIANAVQTGAMAASALLEGSPADFAQECEEVFGSSLRRAAQRRIKYMGNWDNLRFIIPRTWIAFEEYWKEE</sequence>
<protein>
    <submittedName>
        <fullName evidence="3">NAD(P)/FAD-dependent oxidoreductase</fullName>
    </submittedName>
</protein>
<dbReference type="Pfam" id="PF01494">
    <property type="entry name" value="FAD_binding_3"/>
    <property type="match status" value="2"/>
</dbReference>
<name>A0A7C5Q9F1_AQUAO</name>
<feature type="domain" description="FAD-binding" evidence="1">
    <location>
        <begin position="2"/>
        <end position="36"/>
    </location>
</feature>
<dbReference type="Proteomes" id="UP000885792">
    <property type="component" value="Unassembled WGS sequence"/>
</dbReference>
<dbReference type="PRINTS" id="PR00420">
    <property type="entry name" value="RNGMNOXGNASE"/>
</dbReference>
<dbReference type="GO" id="GO:0016628">
    <property type="term" value="F:oxidoreductase activity, acting on the CH-CH group of donors, NAD or NADP as acceptor"/>
    <property type="evidence" value="ECO:0007669"/>
    <property type="project" value="InterPro"/>
</dbReference>
<dbReference type="SUPFAM" id="SSF51905">
    <property type="entry name" value="FAD/NAD(P)-binding domain"/>
    <property type="match status" value="1"/>
</dbReference>
<dbReference type="Pfam" id="PF22578">
    <property type="entry name" value="GGR_cat"/>
    <property type="match status" value="1"/>
</dbReference>
<dbReference type="AlphaFoldDB" id="A0A7C5Q9F1"/>
<reference evidence="3" key="1">
    <citation type="journal article" date="2020" name="mSystems">
        <title>Genome- and Community-Level Interaction Insights into Carbon Utilization and Element Cycling Functions of Hydrothermarchaeota in Hydrothermal Sediment.</title>
        <authorList>
            <person name="Zhou Z."/>
            <person name="Liu Y."/>
            <person name="Xu W."/>
            <person name="Pan J."/>
            <person name="Luo Z.H."/>
            <person name="Li M."/>
        </authorList>
    </citation>
    <scope>NUCLEOTIDE SEQUENCE [LARGE SCALE GENOMIC DNA]</scope>
    <source>
        <strain evidence="3">HyVt-501</strain>
    </source>
</reference>
<dbReference type="EMBL" id="DRNB01000278">
    <property type="protein sequence ID" value="HHJ64755.1"/>
    <property type="molecule type" value="Genomic_DNA"/>
</dbReference>
<evidence type="ECO:0000313" key="3">
    <source>
        <dbReference type="EMBL" id="HHJ64755.1"/>
    </source>
</evidence>
<accession>A0A7C5Q9F1</accession>
<dbReference type="Gene3D" id="3.50.50.60">
    <property type="entry name" value="FAD/NAD(P)-binding domain"/>
    <property type="match status" value="1"/>
</dbReference>
<dbReference type="InterPro" id="IPR011777">
    <property type="entry name" value="Geranylgeranyl_Rdtase_fam"/>
</dbReference>
<dbReference type="NCBIfam" id="TIGR02032">
    <property type="entry name" value="GG-red-SF"/>
    <property type="match status" value="1"/>
</dbReference>
<dbReference type="InterPro" id="IPR036188">
    <property type="entry name" value="FAD/NAD-bd_sf"/>
</dbReference>
<dbReference type="PANTHER" id="PTHR42685:SF22">
    <property type="entry name" value="CONDITIONED MEDIUM FACTOR RECEPTOR 1"/>
    <property type="match status" value="1"/>
</dbReference>
<evidence type="ECO:0000259" key="1">
    <source>
        <dbReference type="Pfam" id="PF01494"/>
    </source>
</evidence>
<evidence type="ECO:0000259" key="2">
    <source>
        <dbReference type="Pfam" id="PF22578"/>
    </source>
</evidence>
<organism evidence="3">
    <name type="scientific">Aquifex aeolicus</name>
    <dbReference type="NCBI Taxonomy" id="63363"/>
    <lineage>
        <taxon>Bacteria</taxon>
        <taxon>Pseudomonadati</taxon>
        <taxon>Aquificota</taxon>
        <taxon>Aquificia</taxon>
        <taxon>Aquificales</taxon>
        <taxon>Aquificaceae</taxon>
        <taxon>Aquifex</taxon>
    </lineage>
</organism>
<dbReference type="InterPro" id="IPR050407">
    <property type="entry name" value="Geranylgeranyl_reductase"/>
</dbReference>
<feature type="domain" description="FAD-binding" evidence="1">
    <location>
        <begin position="98"/>
        <end position="161"/>
    </location>
</feature>
<feature type="domain" description="Digeranylgeranylglycerophospholipid reductase catalytic" evidence="2">
    <location>
        <begin position="184"/>
        <end position="226"/>
    </location>
</feature>
<gene>
    <name evidence="3" type="ORF">ENJ61_07600</name>
</gene>
<dbReference type="PANTHER" id="PTHR42685">
    <property type="entry name" value="GERANYLGERANYL DIPHOSPHATE REDUCTASE"/>
    <property type="match status" value="1"/>
</dbReference>
<proteinExistence type="predicted"/>